<evidence type="ECO:0000313" key="3">
    <source>
        <dbReference type="Proteomes" id="UP001152803"/>
    </source>
</evidence>
<dbReference type="PANTHER" id="PTHR14944">
    <property type="entry name" value="RPA-RELATED PROTEIN RADX"/>
    <property type="match status" value="1"/>
</dbReference>
<dbReference type="Gene3D" id="2.40.50.140">
    <property type="entry name" value="Nucleic acid-binding proteins"/>
    <property type="match status" value="1"/>
</dbReference>
<comment type="caution">
    <text evidence="2">The sequence shown here is derived from an EMBL/GenBank/DDBJ whole genome shotgun (WGS) entry which is preliminary data.</text>
</comment>
<dbReference type="AlphaFoldDB" id="A0A9Q1DQ30"/>
<feature type="compositionally biased region" description="Basic and acidic residues" evidence="1">
    <location>
        <begin position="446"/>
        <end position="476"/>
    </location>
</feature>
<dbReference type="Proteomes" id="UP001152803">
    <property type="component" value="Unassembled WGS sequence"/>
</dbReference>
<keyword evidence="3" id="KW-1185">Reference proteome</keyword>
<organism evidence="2 3">
    <name type="scientific">Conger conger</name>
    <name type="common">Conger eel</name>
    <name type="synonym">Muraena conger</name>
    <dbReference type="NCBI Taxonomy" id="82655"/>
    <lineage>
        <taxon>Eukaryota</taxon>
        <taxon>Metazoa</taxon>
        <taxon>Chordata</taxon>
        <taxon>Craniata</taxon>
        <taxon>Vertebrata</taxon>
        <taxon>Euteleostomi</taxon>
        <taxon>Actinopterygii</taxon>
        <taxon>Neopterygii</taxon>
        <taxon>Teleostei</taxon>
        <taxon>Anguilliformes</taxon>
        <taxon>Congridae</taxon>
        <taxon>Conger</taxon>
    </lineage>
</organism>
<dbReference type="InterPro" id="IPR012340">
    <property type="entry name" value="NA-bd_OB-fold"/>
</dbReference>
<reference evidence="2" key="1">
    <citation type="journal article" date="2023" name="Science">
        <title>Genome structures resolve the early diversification of teleost fishes.</title>
        <authorList>
            <person name="Parey E."/>
            <person name="Louis A."/>
            <person name="Montfort J."/>
            <person name="Bouchez O."/>
            <person name="Roques C."/>
            <person name="Iampietro C."/>
            <person name="Lluch J."/>
            <person name="Castinel A."/>
            <person name="Donnadieu C."/>
            <person name="Desvignes T."/>
            <person name="Floi Bucao C."/>
            <person name="Jouanno E."/>
            <person name="Wen M."/>
            <person name="Mejri S."/>
            <person name="Dirks R."/>
            <person name="Jansen H."/>
            <person name="Henkel C."/>
            <person name="Chen W.J."/>
            <person name="Zahm M."/>
            <person name="Cabau C."/>
            <person name="Klopp C."/>
            <person name="Thompson A.W."/>
            <person name="Robinson-Rechavi M."/>
            <person name="Braasch I."/>
            <person name="Lecointre G."/>
            <person name="Bobe J."/>
            <person name="Postlethwait J.H."/>
            <person name="Berthelot C."/>
            <person name="Roest Crollius H."/>
            <person name="Guiguen Y."/>
        </authorList>
    </citation>
    <scope>NUCLEOTIDE SEQUENCE</scope>
    <source>
        <strain evidence="2">Concon-B</strain>
    </source>
</reference>
<name>A0A9Q1DQ30_CONCO</name>
<dbReference type="OrthoDB" id="123282at2759"/>
<gene>
    <name evidence="2" type="ORF">COCON_G00082460</name>
</gene>
<proteinExistence type="predicted"/>
<sequence>MLTSRKYYLSLWNNEDPHGSLWIPHIPPTDVVLDVSKMILLCDLESAFGNSHRYRPLLVRIMHKSRLRFYGKAETKIDIPFQAYFEVADQSGSMSMVLWNALCPEWYQRLNVGTVLYLQNYSLKQSYQNRTRPFLADPQMKSFTSIEIGLNPRNPTAVIDVIPPKSVKPQWGLPDVPYHFISRSELDSCPNNSTCDVIGLVTFVGRCERIRSKGTAVPEKYWTYRWVHAIDGTSDFPFVLEIFASSQPEIFSGIYPMTYLVCTQMRVCRPAASTVVYLTSSSETQIFTTGYHKGQPYICSPTVKAFIQWTKTLKDSAMLKKMVIGGHYRFPPARPIFTQDINDGSAEVPVVPACKLQEELESLRYREQKRLAVQGQITAVQYVLWPEEQASVVPESSAVVRSLPPSDLGTGTATGTSAGSGVLSTVTAPLPHKRRKKQRGKRELRRRYETRTTVRQERESGRNRTDRELHEERSDSEPDEEEQVDEAQASAHRLQHSADALLSTSTQVQEDQLVGDRPGALWESSTWTLLRGDLLEHLRFGGLEPESIPRKFSFDDREYLLQKCNLHPAKWTLDDFHPNQNLNRYAPAACKGYFRITILGINQQTAIDALFMPVLSSEDPRNVGLPRDPHNNTLFSCLSTGSVSPISHPMDGDQNILPDPGDIIQTAAELEGMHVVCLIDFCHLGGQTVEVFINKIYKMTDVALVEVPREQYRRDKS</sequence>
<dbReference type="InterPro" id="IPR040893">
    <property type="entry name" value="RADX"/>
</dbReference>
<evidence type="ECO:0000256" key="1">
    <source>
        <dbReference type="SAM" id="MobiDB-lite"/>
    </source>
</evidence>
<feature type="compositionally biased region" description="Basic residues" evidence="1">
    <location>
        <begin position="431"/>
        <end position="445"/>
    </location>
</feature>
<evidence type="ECO:0008006" key="4">
    <source>
        <dbReference type="Google" id="ProtNLM"/>
    </source>
</evidence>
<feature type="region of interest" description="Disordered" evidence="1">
    <location>
        <begin position="403"/>
        <end position="495"/>
    </location>
</feature>
<dbReference type="GO" id="GO:0003697">
    <property type="term" value="F:single-stranded DNA binding"/>
    <property type="evidence" value="ECO:0007669"/>
    <property type="project" value="InterPro"/>
</dbReference>
<dbReference type="PANTHER" id="PTHR14944:SF4">
    <property type="entry name" value="RPA1 RELATED SINGLE STRANDED DNA BINDING PROTEIN, X-LINKED"/>
    <property type="match status" value="1"/>
</dbReference>
<protein>
    <recommendedName>
        <fullName evidence="4">RPA-related protein RADX</fullName>
    </recommendedName>
</protein>
<evidence type="ECO:0000313" key="2">
    <source>
        <dbReference type="EMBL" id="KAJ8276494.1"/>
    </source>
</evidence>
<accession>A0A9Q1DQ30</accession>
<dbReference type="Pfam" id="PF17659">
    <property type="entry name" value="RADX"/>
    <property type="match status" value="1"/>
</dbReference>
<dbReference type="EMBL" id="JAFJMO010000005">
    <property type="protein sequence ID" value="KAJ8276494.1"/>
    <property type="molecule type" value="Genomic_DNA"/>
</dbReference>
<feature type="compositionally biased region" description="Low complexity" evidence="1">
    <location>
        <begin position="408"/>
        <end position="427"/>
    </location>
</feature>